<feature type="region of interest" description="Disordered" evidence="1">
    <location>
        <begin position="1"/>
        <end position="42"/>
    </location>
</feature>
<dbReference type="EMBL" id="BARW01011780">
    <property type="protein sequence ID" value="GAI76636.1"/>
    <property type="molecule type" value="Genomic_DNA"/>
</dbReference>
<feature type="non-terminal residue" evidence="2">
    <location>
        <position position="42"/>
    </location>
</feature>
<proteinExistence type="predicted"/>
<gene>
    <name evidence="2" type="ORF">S12H4_22549</name>
</gene>
<dbReference type="AlphaFoldDB" id="X1SBZ0"/>
<name>X1SBZ0_9ZZZZ</name>
<evidence type="ECO:0000256" key="1">
    <source>
        <dbReference type="SAM" id="MobiDB-lite"/>
    </source>
</evidence>
<reference evidence="2" key="1">
    <citation type="journal article" date="2014" name="Front. Microbiol.">
        <title>High frequency of phylogenetically diverse reductive dehalogenase-homologous genes in deep subseafloor sedimentary metagenomes.</title>
        <authorList>
            <person name="Kawai M."/>
            <person name="Futagami T."/>
            <person name="Toyoda A."/>
            <person name="Takaki Y."/>
            <person name="Nishi S."/>
            <person name="Hori S."/>
            <person name="Arai W."/>
            <person name="Tsubouchi T."/>
            <person name="Morono Y."/>
            <person name="Uchiyama I."/>
            <person name="Ito T."/>
            <person name="Fujiyama A."/>
            <person name="Inagaki F."/>
            <person name="Takami H."/>
        </authorList>
    </citation>
    <scope>NUCLEOTIDE SEQUENCE</scope>
    <source>
        <strain evidence="2">Expedition CK06-06</strain>
    </source>
</reference>
<sequence length="42" mass="4757">MGKRNDDRSNSMNPNNLAYKASVDNRSNQLNPNHPENKGDQD</sequence>
<evidence type="ECO:0000313" key="2">
    <source>
        <dbReference type="EMBL" id="GAI76636.1"/>
    </source>
</evidence>
<protein>
    <submittedName>
        <fullName evidence="2">Uncharacterized protein</fullName>
    </submittedName>
</protein>
<comment type="caution">
    <text evidence="2">The sequence shown here is derived from an EMBL/GenBank/DDBJ whole genome shotgun (WGS) entry which is preliminary data.</text>
</comment>
<organism evidence="2">
    <name type="scientific">marine sediment metagenome</name>
    <dbReference type="NCBI Taxonomy" id="412755"/>
    <lineage>
        <taxon>unclassified sequences</taxon>
        <taxon>metagenomes</taxon>
        <taxon>ecological metagenomes</taxon>
    </lineage>
</organism>
<feature type="compositionally biased region" description="Polar residues" evidence="1">
    <location>
        <begin position="24"/>
        <end position="34"/>
    </location>
</feature>
<accession>X1SBZ0</accession>